<dbReference type="Proteomes" id="UP000244948">
    <property type="component" value="Unassembled WGS sequence"/>
</dbReference>
<keyword evidence="2" id="KW-1185">Reference proteome</keyword>
<sequence length="295" mass="33572">MKKIAIVVGLVLGLAACGDHDEAYYMKHLNKAQDMVKNCEKRLDNARKKGGEKGVALVENDQACIAAQKALDQAALDQEMEHFSEIEARLEREHGEKNWQEVLSVYDAMACNEATTAHEKVECNAFNKLVKRAKIEGKKVLFEENLDNLYRHEHQFCGKNPTESTLCQLWKDVRDEKSYEMLMPLSLMELQAIHPQFCAESHAATADCDIWKRVWKEKNNLAVEQYKQDRALFISGYNRCVDRMAKVDRNSGLTATEKRNAKRKIRETTPCSQIEAAFIEKGMGSSTNFGKHIGE</sequence>
<evidence type="ECO:0000313" key="2">
    <source>
        <dbReference type="Proteomes" id="UP000244948"/>
    </source>
</evidence>
<evidence type="ECO:0000313" key="1">
    <source>
        <dbReference type="EMBL" id="PWD83190.1"/>
    </source>
</evidence>
<dbReference type="EMBL" id="QEWR01000003">
    <property type="protein sequence ID" value="PWD83190.1"/>
    <property type="molecule type" value="Genomic_DNA"/>
</dbReference>
<accession>A0A2U2AK79</accession>
<comment type="caution">
    <text evidence="1">The sequence shown here is derived from an EMBL/GenBank/DDBJ whole genome shotgun (WGS) entry which is preliminary data.</text>
</comment>
<protein>
    <recommendedName>
        <fullName evidence="3">Lipoprotein</fullName>
    </recommendedName>
</protein>
<organism evidence="1 2">
    <name type="scientific">Ignatzschineria indica</name>
    <dbReference type="NCBI Taxonomy" id="472583"/>
    <lineage>
        <taxon>Bacteria</taxon>
        <taxon>Pseudomonadati</taxon>
        <taxon>Pseudomonadota</taxon>
        <taxon>Gammaproteobacteria</taxon>
        <taxon>Cardiobacteriales</taxon>
        <taxon>Ignatzschineriaceae</taxon>
        <taxon>Ignatzschineria</taxon>
    </lineage>
</organism>
<dbReference type="AlphaFoldDB" id="A0A2U2AK79"/>
<gene>
    <name evidence="1" type="ORF">DC082_07190</name>
</gene>
<dbReference type="PROSITE" id="PS51257">
    <property type="entry name" value="PROKAR_LIPOPROTEIN"/>
    <property type="match status" value="1"/>
</dbReference>
<proteinExistence type="predicted"/>
<reference evidence="1 2" key="1">
    <citation type="journal article" date="2018" name="Genome Announc.">
        <title>Ignatzschineria cameli sp. nov., isolated from necrotic foot tissue of dromedaries (Camelus dromedarius) and associated maggots (Wohlfahrtia species) in Dubai.</title>
        <authorList>
            <person name="Tsang C.C."/>
            <person name="Tang J.Y."/>
            <person name="Fong J.Y."/>
            <person name="Kinne J."/>
            <person name="Lee H.H."/>
            <person name="Joseph M."/>
            <person name="Jose S."/>
            <person name="Schuster R.K."/>
            <person name="Tang Y."/>
            <person name="Sivakumar S."/>
            <person name="Chen J.H."/>
            <person name="Teng J.L."/>
            <person name="Lau S.K."/>
            <person name="Wernery U."/>
            <person name="Woo P.C."/>
        </authorList>
    </citation>
    <scope>NUCLEOTIDE SEQUENCE [LARGE SCALE GENOMIC DNA]</scope>
    <source>
        <strain evidence="1 2">KCTC 22643</strain>
    </source>
</reference>
<evidence type="ECO:0008006" key="3">
    <source>
        <dbReference type="Google" id="ProtNLM"/>
    </source>
</evidence>
<dbReference type="RefSeq" id="WP_109236392.1">
    <property type="nucleotide sequence ID" value="NZ_BMXZ01000002.1"/>
</dbReference>
<name>A0A2U2AK79_9GAMM</name>